<dbReference type="AlphaFoldDB" id="A0A0R1QKF3"/>
<gene>
    <name evidence="2" type="ORF">FD01_GL001866</name>
</gene>
<comment type="caution">
    <text evidence="2">The sequence shown here is derived from an EMBL/GenBank/DDBJ whole genome shotgun (WGS) entry which is preliminary data.</text>
</comment>
<reference evidence="2 3" key="1">
    <citation type="journal article" date="2015" name="Genome Announc.">
        <title>Expanding the biotechnology potential of lactobacilli through comparative genomics of 213 strains and associated genera.</title>
        <authorList>
            <person name="Sun Z."/>
            <person name="Harris H.M."/>
            <person name="McCann A."/>
            <person name="Guo C."/>
            <person name="Argimon S."/>
            <person name="Zhang W."/>
            <person name="Yang X."/>
            <person name="Jeffery I.B."/>
            <person name="Cooney J.C."/>
            <person name="Kagawa T.F."/>
            <person name="Liu W."/>
            <person name="Song Y."/>
            <person name="Salvetti E."/>
            <person name="Wrobel A."/>
            <person name="Rasinkangas P."/>
            <person name="Parkhill J."/>
            <person name="Rea M.C."/>
            <person name="O'Sullivan O."/>
            <person name="Ritari J."/>
            <person name="Douillard F.P."/>
            <person name="Paul Ross R."/>
            <person name="Yang R."/>
            <person name="Briner A.E."/>
            <person name="Felis G.E."/>
            <person name="de Vos W.M."/>
            <person name="Barrangou R."/>
            <person name="Klaenhammer T.R."/>
            <person name="Caufield P.W."/>
            <person name="Cui Y."/>
            <person name="Zhang H."/>
            <person name="O'Toole P.W."/>
        </authorList>
    </citation>
    <scope>NUCLEOTIDE SEQUENCE [LARGE SCALE GENOMIC DNA]</scope>
    <source>
        <strain evidence="2 3">DSM 13343</strain>
    </source>
</reference>
<organism evidence="2 3">
    <name type="scientific">Lacticaseibacillus manihotivorans DSM 13343 = JCM 12514</name>
    <dbReference type="NCBI Taxonomy" id="1423769"/>
    <lineage>
        <taxon>Bacteria</taxon>
        <taxon>Bacillati</taxon>
        <taxon>Bacillota</taxon>
        <taxon>Bacilli</taxon>
        <taxon>Lactobacillales</taxon>
        <taxon>Lactobacillaceae</taxon>
        <taxon>Lacticaseibacillus</taxon>
    </lineage>
</organism>
<keyword evidence="1" id="KW-0472">Membrane</keyword>
<keyword evidence="1" id="KW-0812">Transmembrane</keyword>
<evidence type="ECO:0000256" key="1">
    <source>
        <dbReference type="SAM" id="Phobius"/>
    </source>
</evidence>
<dbReference type="PATRIC" id="fig|1423769.4.peg.2001"/>
<protein>
    <submittedName>
        <fullName evidence="2">Uncharacterized protein</fullName>
    </submittedName>
</protein>
<name>A0A0R1QKF3_9LACO</name>
<sequence>MAFVLQIYIVKGMLAQARGDDMMNAVKTLTSWYELPWWVGFKEVLVLFGFVLGMISGLIGVVTYRRNTAIRAQDVRANQIRRTYEVMVSYPITIRGKVLTVTQQLNQGIAAIDELRQQGVDEGRLDEALLRIVMESELVELLHVLDPYGFLLGNQDYLFADEVLNTFASEVRRVLLNQQIASSIDGIMKTSTMSGITQLQQQLRDHQAQRR</sequence>
<feature type="transmembrane region" description="Helical" evidence="1">
    <location>
        <begin position="44"/>
        <end position="64"/>
    </location>
</feature>
<evidence type="ECO:0000313" key="3">
    <source>
        <dbReference type="Proteomes" id="UP000051790"/>
    </source>
</evidence>
<accession>A0A0R1QKF3</accession>
<dbReference type="Proteomes" id="UP000051790">
    <property type="component" value="Unassembled WGS sequence"/>
</dbReference>
<proteinExistence type="predicted"/>
<keyword evidence="1" id="KW-1133">Transmembrane helix</keyword>
<keyword evidence="3" id="KW-1185">Reference proteome</keyword>
<evidence type="ECO:0000313" key="2">
    <source>
        <dbReference type="EMBL" id="KRL42597.1"/>
    </source>
</evidence>
<dbReference type="EMBL" id="AZEU01000222">
    <property type="protein sequence ID" value="KRL42597.1"/>
    <property type="molecule type" value="Genomic_DNA"/>
</dbReference>